<organism evidence="4 5">
    <name type="scientific">Anaeromonas frigoriresistens</name>
    <dbReference type="NCBI Taxonomy" id="2683708"/>
    <lineage>
        <taxon>Bacteria</taxon>
        <taxon>Bacillati</taxon>
        <taxon>Bacillota</taxon>
        <taxon>Tissierellia</taxon>
        <taxon>Tissierellales</taxon>
        <taxon>Thermohalobacteraceae</taxon>
        <taxon>Anaeromonas</taxon>
    </lineage>
</organism>
<dbReference type="PANTHER" id="PTHR23088">
    <property type="entry name" value="NITRILASE-RELATED"/>
    <property type="match status" value="1"/>
</dbReference>
<dbReference type="AlphaFoldDB" id="A0A942Z9W8"/>
<dbReference type="InterPro" id="IPR045254">
    <property type="entry name" value="Nit1/2_C-N_Hydrolase"/>
</dbReference>
<gene>
    <name evidence="4" type="ORF">GOQ27_12335</name>
</gene>
<name>A0A942Z9W8_9FIRM</name>
<evidence type="ECO:0000256" key="1">
    <source>
        <dbReference type="ARBA" id="ARBA00010613"/>
    </source>
</evidence>
<accession>A0A942Z9W8</accession>
<dbReference type="GO" id="GO:0050152">
    <property type="term" value="F:omega-amidase activity"/>
    <property type="evidence" value="ECO:0007669"/>
    <property type="project" value="TreeGrafter"/>
</dbReference>
<dbReference type="GO" id="GO:0006528">
    <property type="term" value="P:asparagine metabolic process"/>
    <property type="evidence" value="ECO:0007669"/>
    <property type="project" value="TreeGrafter"/>
</dbReference>
<dbReference type="Proteomes" id="UP000724672">
    <property type="component" value="Unassembled WGS sequence"/>
</dbReference>
<feature type="domain" description="CN hydrolase" evidence="3">
    <location>
        <begin position="6"/>
        <end position="251"/>
    </location>
</feature>
<evidence type="ECO:0000259" key="3">
    <source>
        <dbReference type="PROSITE" id="PS50263"/>
    </source>
</evidence>
<dbReference type="EMBL" id="WSFT01000044">
    <property type="protein sequence ID" value="MBS4539255.1"/>
    <property type="molecule type" value="Genomic_DNA"/>
</dbReference>
<dbReference type="InterPro" id="IPR036526">
    <property type="entry name" value="C-N_Hydrolase_sf"/>
</dbReference>
<dbReference type="Gene3D" id="3.60.110.10">
    <property type="entry name" value="Carbon-nitrogen hydrolase"/>
    <property type="match status" value="1"/>
</dbReference>
<sequence>MRRYIMKVGLCQMKVQEEKKKNLLKAKQLINEASELGADIIILPEMFNCPYDNTFFEEYSENEKNSKTLKFISNIAQEISKYIIAGSIPENEDGKVYNTSYAFDREGNIIAKHRKVHLFDIDVKGGVTFKESDVLSRGNEYTVFETEYCKIGLQICYDIRFPELSRLMVEEGAKLIITPASFNMTTGPAHWKDLFKVRALDNQVYTLGCSGALNKEASYNSYGHSIIVSPWGDIINNLEFEEGIIIEEIDLDKINEIREQLPLLKHRRLDLYGVVDKRD</sequence>
<dbReference type="GO" id="GO:0006541">
    <property type="term" value="P:glutamine metabolic process"/>
    <property type="evidence" value="ECO:0007669"/>
    <property type="project" value="TreeGrafter"/>
</dbReference>
<evidence type="ECO:0000256" key="2">
    <source>
        <dbReference type="ARBA" id="ARBA00022801"/>
    </source>
</evidence>
<reference evidence="4" key="1">
    <citation type="submission" date="2019-12" db="EMBL/GenBank/DDBJ databases">
        <title>Clostridiaceae gen. nov. sp. nov., isolated from sediment in Xinjiang, China.</title>
        <authorList>
            <person name="Zhang R."/>
        </authorList>
    </citation>
    <scope>NUCLEOTIDE SEQUENCE</scope>
    <source>
        <strain evidence="4">D2Q-11</strain>
    </source>
</reference>
<keyword evidence="5" id="KW-1185">Reference proteome</keyword>
<evidence type="ECO:0000313" key="5">
    <source>
        <dbReference type="Proteomes" id="UP000724672"/>
    </source>
</evidence>
<dbReference type="SUPFAM" id="SSF56317">
    <property type="entry name" value="Carbon-nitrogen hydrolase"/>
    <property type="match status" value="1"/>
</dbReference>
<dbReference type="PANTHER" id="PTHR23088:SF30">
    <property type="entry name" value="OMEGA-AMIDASE NIT2"/>
    <property type="match status" value="1"/>
</dbReference>
<dbReference type="PROSITE" id="PS01227">
    <property type="entry name" value="UPF0012"/>
    <property type="match status" value="1"/>
</dbReference>
<dbReference type="CDD" id="cd07572">
    <property type="entry name" value="nit"/>
    <property type="match status" value="1"/>
</dbReference>
<keyword evidence="2 4" id="KW-0378">Hydrolase</keyword>
<dbReference type="InterPro" id="IPR001110">
    <property type="entry name" value="UPF0012_CS"/>
</dbReference>
<protein>
    <submittedName>
        <fullName evidence="4">Carbon-nitrogen hydrolase family protein</fullName>
    </submittedName>
</protein>
<comment type="similarity">
    <text evidence="1">Belongs to the carbon-nitrogen hydrolase superfamily. NIT1/NIT2 family.</text>
</comment>
<evidence type="ECO:0000313" key="4">
    <source>
        <dbReference type="EMBL" id="MBS4539255.1"/>
    </source>
</evidence>
<dbReference type="PROSITE" id="PS50263">
    <property type="entry name" value="CN_HYDROLASE"/>
    <property type="match status" value="1"/>
</dbReference>
<dbReference type="Pfam" id="PF00795">
    <property type="entry name" value="CN_hydrolase"/>
    <property type="match status" value="1"/>
</dbReference>
<comment type="caution">
    <text evidence="4">The sequence shown here is derived from an EMBL/GenBank/DDBJ whole genome shotgun (WGS) entry which is preliminary data.</text>
</comment>
<dbReference type="InterPro" id="IPR003010">
    <property type="entry name" value="C-N_Hydrolase"/>
</dbReference>
<proteinExistence type="inferred from homology"/>
<dbReference type="GO" id="GO:0006107">
    <property type="term" value="P:oxaloacetate metabolic process"/>
    <property type="evidence" value="ECO:0007669"/>
    <property type="project" value="TreeGrafter"/>
</dbReference>